<proteinExistence type="predicted"/>
<keyword evidence="2" id="KW-1185">Reference proteome</keyword>
<reference evidence="1" key="2">
    <citation type="submission" date="2020-05" db="EMBL/GenBank/DDBJ databases">
        <authorList>
            <person name="Kim H.-S."/>
            <person name="Proctor R.H."/>
            <person name="Brown D.W."/>
        </authorList>
    </citation>
    <scope>NUCLEOTIDE SEQUENCE</scope>
    <source>
        <strain evidence="1">NRRL 45417</strain>
    </source>
</reference>
<gene>
    <name evidence="1" type="ORF">FGADI_3520</name>
</gene>
<reference evidence="1" key="1">
    <citation type="journal article" date="2020" name="BMC Genomics">
        <title>Correction to: Identification and distribution of gene clusters required for synthesis of sphingolipid metabolism inhibitors in diverse species of the filamentous fungus Fusarium.</title>
        <authorList>
            <person name="Kim H.S."/>
            <person name="Lohmar J.M."/>
            <person name="Busman M."/>
            <person name="Brown D.W."/>
            <person name="Naumann T.A."/>
            <person name="Divon H.H."/>
            <person name="Lysoe E."/>
            <person name="Uhlig S."/>
            <person name="Proctor R.H."/>
        </authorList>
    </citation>
    <scope>NUCLEOTIDE SEQUENCE</scope>
    <source>
        <strain evidence="1">NRRL 45417</strain>
    </source>
</reference>
<name>A0A8H4TFH4_9HYPO</name>
<dbReference type="Proteomes" id="UP000604273">
    <property type="component" value="Unassembled WGS sequence"/>
</dbReference>
<dbReference type="EMBL" id="JABFAI010000078">
    <property type="protein sequence ID" value="KAF4956831.1"/>
    <property type="molecule type" value="Genomic_DNA"/>
</dbReference>
<dbReference type="OrthoDB" id="4760831at2759"/>
<comment type="caution">
    <text evidence="1">The sequence shown here is derived from an EMBL/GenBank/DDBJ whole genome shotgun (WGS) entry which is preliminary data.</text>
</comment>
<dbReference type="Gene3D" id="3.40.50.1460">
    <property type="match status" value="1"/>
</dbReference>
<protein>
    <submittedName>
        <fullName evidence="1">Uncharacterized protein</fullName>
    </submittedName>
</protein>
<organism evidence="1 2">
    <name type="scientific">Fusarium gaditjirri</name>
    <dbReference type="NCBI Taxonomy" id="282569"/>
    <lineage>
        <taxon>Eukaryota</taxon>
        <taxon>Fungi</taxon>
        <taxon>Dikarya</taxon>
        <taxon>Ascomycota</taxon>
        <taxon>Pezizomycotina</taxon>
        <taxon>Sordariomycetes</taxon>
        <taxon>Hypocreomycetidae</taxon>
        <taxon>Hypocreales</taxon>
        <taxon>Nectriaceae</taxon>
        <taxon>Fusarium</taxon>
        <taxon>Fusarium nisikadoi species complex</taxon>
    </lineage>
</organism>
<sequence>MRPTHAERIKKGHSPTRCGFIRSCLDDERETWDFQTSVPVDSELQTPKVSGSSFLRYLTRLAKKALHLSFSNPGEAQQLMVRHRDGLKLFSLHYENEGKTANRLKKIEGDVARIATAVEQITTSRHNSKAHIAELLLFYIQQPGNITECFQCVADASLTLLTYINYHKVPLLVRPTLPISTYLAQALTNAVCNFWQRPYKKAQVLCVHFERDRQSGNLGSSSDRIRDIFLKTYGYDSVSFMMKDGDLDPEASLASALNELLADMDEECLAVLHYIGQGETVLNTSRNRDELHLRKSYSWTGHTIAFKNPMADLRDSMIDFNRLREEILDPTPSNVLILLDCCHAATGSMGQRELIAACSFESQCVAGPGGFTSNLVQQLEHANNQGQILSTSQLYSRLATKNFIMQGGQPELAAMPIFLQHHVTPLFLMPTLLGTHLSWHPALTRNIQTLGAMQGWMGSRPYQVDQARVDKVYKPSSILVVFAITFLLWHSLTPSPAITFIGFECQDTPPYQ</sequence>
<evidence type="ECO:0000313" key="2">
    <source>
        <dbReference type="Proteomes" id="UP000604273"/>
    </source>
</evidence>
<accession>A0A8H4TFH4</accession>
<evidence type="ECO:0000313" key="1">
    <source>
        <dbReference type="EMBL" id="KAF4956831.1"/>
    </source>
</evidence>
<dbReference type="AlphaFoldDB" id="A0A8H4TFH4"/>